<accession>A0ACC2KIX5</accession>
<proteinExistence type="predicted"/>
<reference evidence="1 2" key="1">
    <citation type="journal article" date="2022" name="Hortic Res">
        <title>A haplotype resolved chromosomal level avocado genome allows analysis of novel avocado genes.</title>
        <authorList>
            <person name="Nath O."/>
            <person name="Fletcher S.J."/>
            <person name="Hayward A."/>
            <person name="Shaw L.M."/>
            <person name="Masouleh A.K."/>
            <person name="Furtado A."/>
            <person name="Henry R.J."/>
            <person name="Mitter N."/>
        </authorList>
    </citation>
    <scope>NUCLEOTIDE SEQUENCE [LARGE SCALE GENOMIC DNA]</scope>
    <source>
        <strain evidence="2">cv. Hass</strain>
    </source>
</reference>
<comment type="caution">
    <text evidence="1">The sequence shown here is derived from an EMBL/GenBank/DDBJ whole genome shotgun (WGS) entry which is preliminary data.</text>
</comment>
<keyword evidence="2" id="KW-1185">Reference proteome</keyword>
<protein>
    <submittedName>
        <fullName evidence="1">Uncharacterized protein</fullName>
    </submittedName>
</protein>
<organism evidence="1 2">
    <name type="scientific">Persea americana</name>
    <name type="common">Avocado</name>
    <dbReference type="NCBI Taxonomy" id="3435"/>
    <lineage>
        <taxon>Eukaryota</taxon>
        <taxon>Viridiplantae</taxon>
        <taxon>Streptophyta</taxon>
        <taxon>Embryophyta</taxon>
        <taxon>Tracheophyta</taxon>
        <taxon>Spermatophyta</taxon>
        <taxon>Magnoliopsida</taxon>
        <taxon>Magnoliidae</taxon>
        <taxon>Laurales</taxon>
        <taxon>Lauraceae</taxon>
        <taxon>Persea</taxon>
    </lineage>
</organism>
<sequence>MTAGNAGVGGRSGGSLTERLTEKTSFLGLRVYVVIGICVGLGIAAALVVVFVFCSNRRWRNRRMRVKHASGLIPMISKEIVEIKSLNRTERVSAVDLEEGDGEGKVAEIRLRSAESNLSGGSQSSSSVVSAEMSGMGWGRWYGMRELEVATGGFSAENVIGEGGYGIVYKGVLADRSVIAVKSLLNNKGQAEREFKVEVEAIGKVRHKNLVGLLGYCAEGTQRMLVYEYVENGNLEQWLHGDVGPVSPLTWDVRMKIAIGTAKGYVTTRVMGTFGYVAPEYASTGMLNEGSDVYSFGVLLMELISGRSPVDYGRPSGEVNLVDWFKGKVGSRCGSEVVDPLIEVQPTPRALKRVLLVCLRCIDSDALKRPKMGQVVHMLEADEFPFRTEHRTARETAILPPLASSTTVNRIPLPSVNEVGRDHERSDWR</sequence>
<name>A0ACC2KIX5_PERAE</name>
<gene>
    <name evidence="1" type="ORF">MRB53_029639</name>
</gene>
<dbReference type="Proteomes" id="UP001234297">
    <property type="component" value="Chromosome 9"/>
</dbReference>
<dbReference type="EMBL" id="CM056817">
    <property type="protein sequence ID" value="KAJ8621110.1"/>
    <property type="molecule type" value="Genomic_DNA"/>
</dbReference>
<evidence type="ECO:0000313" key="1">
    <source>
        <dbReference type="EMBL" id="KAJ8621110.1"/>
    </source>
</evidence>
<evidence type="ECO:0000313" key="2">
    <source>
        <dbReference type="Proteomes" id="UP001234297"/>
    </source>
</evidence>